<dbReference type="PANTHER" id="PTHR13414:SF9">
    <property type="entry name" value="PROTON-COUPLED ZINC ANTIPORTER SLC30A9, MITOCHONDRIAL"/>
    <property type="match status" value="1"/>
</dbReference>
<dbReference type="Pfam" id="PF01545">
    <property type="entry name" value="Cation_efflux"/>
    <property type="match status" value="1"/>
</dbReference>
<evidence type="ECO:0000256" key="5">
    <source>
        <dbReference type="ARBA" id="ARBA00023136"/>
    </source>
</evidence>
<dbReference type="PANTHER" id="PTHR13414">
    <property type="entry name" value="HUEL-CATION TRANSPORTER"/>
    <property type="match status" value="1"/>
</dbReference>
<dbReference type="Gene3D" id="1.20.1510.10">
    <property type="entry name" value="Cation efflux protein transmembrane domain"/>
    <property type="match status" value="1"/>
</dbReference>
<sequence length="336" mass="36003">MSHGGGSSRTVIIALIVNAVIALAKGIGGALSGSGALLSEAAHSVADTINEIFLLTALRRGDRPADERHPFGYGKERFFWSLLAAVGIFVAGAIYSFFEGYQTLTGAPHESTGFIVPYIVLGVAAALEGTSWLRAVRQLRGEAHAHDRGMVEYVRTSDDPTVKTVASEDSAALVGILIAFLGILLHQITGDAVYDGVASLLIGAVLVYVAFALGHDSMGLLIGEAATPDVRRRLLEQLQSFDEVDEVVDLQTMRIGTGRLIVAARLDFDPGLSSDQIEHVSAQIEHRLHERVPQVDQVFLDATAPTDVVSRQRRAARESAAPWRYPSEPGDGQGRK</sequence>
<feature type="transmembrane region" description="Helical" evidence="7">
    <location>
        <begin position="78"/>
        <end position="98"/>
    </location>
</feature>
<comment type="subcellular location">
    <subcellularLocation>
        <location evidence="1">Membrane</location>
        <topology evidence="1">Multi-pass membrane protein</topology>
    </subcellularLocation>
</comment>
<evidence type="ECO:0000256" key="7">
    <source>
        <dbReference type="SAM" id="Phobius"/>
    </source>
</evidence>
<keyword evidence="3 7" id="KW-0812">Transmembrane</keyword>
<dbReference type="InterPro" id="IPR036837">
    <property type="entry name" value="Cation_efflux_CTD_sf"/>
</dbReference>
<name>A0ABU2JH16_9ACTN</name>
<feature type="transmembrane region" description="Helical" evidence="7">
    <location>
        <begin position="114"/>
        <end position="133"/>
    </location>
</feature>
<keyword evidence="5 7" id="KW-0472">Membrane</keyword>
<evidence type="ECO:0000256" key="1">
    <source>
        <dbReference type="ARBA" id="ARBA00004141"/>
    </source>
</evidence>
<reference evidence="11" key="1">
    <citation type="submission" date="2023-07" db="EMBL/GenBank/DDBJ databases">
        <title>30 novel species of actinomycetes from the DSMZ collection.</title>
        <authorList>
            <person name="Nouioui I."/>
        </authorList>
    </citation>
    <scope>NUCLEOTIDE SEQUENCE [LARGE SCALE GENOMIC DNA]</scope>
    <source>
        <strain evidence="11">DSM 44399</strain>
    </source>
</reference>
<dbReference type="SUPFAM" id="SSF161111">
    <property type="entry name" value="Cation efflux protein transmembrane domain-like"/>
    <property type="match status" value="1"/>
</dbReference>
<keyword evidence="2" id="KW-0813">Transport</keyword>
<dbReference type="RefSeq" id="WP_311425395.1">
    <property type="nucleotide sequence ID" value="NZ_JAVREH010000081.1"/>
</dbReference>
<feature type="transmembrane region" description="Helical" evidence="7">
    <location>
        <begin position="12"/>
        <end position="31"/>
    </location>
</feature>
<evidence type="ECO:0000256" key="2">
    <source>
        <dbReference type="ARBA" id="ARBA00022448"/>
    </source>
</evidence>
<dbReference type="Pfam" id="PF16916">
    <property type="entry name" value="ZT_dimer"/>
    <property type="match status" value="1"/>
</dbReference>
<dbReference type="Gene3D" id="3.30.70.1350">
    <property type="entry name" value="Cation efflux protein, cytoplasmic domain"/>
    <property type="match status" value="1"/>
</dbReference>
<dbReference type="SUPFAM" id="SSF160240">
    <property type="entry name" value="Cation efflux protein cytoplasmic domain-like"/>
    <property type="match status" value="1"/>
</dbReference>
<feature type="transmembrane region" description="Helical" evidence="7">
    <location>
        <begin position="171"/>
        <end position="190"/>
    </location>
</feature>
<evidence type="ECO:0000256" key="6">
    <source>
        <dbReference type="SAM" id="MobiDB-lite"/>
    </source>
</evidence>
<evidence type="ECO:0000256" key="3">
    <source>
        <dbReference type="ARBA" id="ARBA00022692"/>
    </source>
</evidence>
<proteinExistence type="predicted"/>
<keyword evidence="4 7" id="KW-1133">Transmembrane helix</keyword>
<feature type="transmembrane region" description="Helical" evidence="7">
    <location>
        <begin position="196"/>
        <end position="214"/>
    </location>
</feature>
<dbReference type="InterPro" id="IPR027470">
    <property type="entry name" value="Cation_efflux_CTD"/>
</dbReference>
<evidence type="ECO:0000313" key="10">
    <source>
        <dbReference type="EMBL" id="MDT0264254.1"/>
    </source>
</evidence>
<evidence type="ECO:0000259" key="8">
    <source>
        <dbReference type="Pfam" id="PF01545"/>
    </source>
</evidence>
<dbReference type="Proteomes" id="UP001183176">
    <property type="component" value="Unassembled WGS sequence"/>
</dbReference>
<dbReference type="InterPro" id="IPR027469">
    <property type="entry name" value="Cation_efflux_TMD_sf"/>
</dbReference>
<organism evidence="10 11">
    <name type="scientific">Jatrophihabitans lederbergiae</name>
    <dbReference type="NCBI Taxonomy" id="3075547"/>
    <lineage>
        <taxon>Bacteria</taxon>
        <taxon>Bacillati</taxon>
        <taxon>Actinomycetota</taxon>
        <taxon>Actinomycetes</taxon>
        <taxon>Jatrophihabitantales</taxon>
        <taxon>Jatrophihabitantaceae</taxon>
        <taxon>Jatrophihabitans</taxon>
    </lineage>
</organism>
<dbReference type="InterPro" id="IPR058533">
    <property type="entry name" value="Cation_efflux_TM"/>
</dbReference>
<dbReference type="InterPro" id="IPR002524">
    <property type="entry name" value="Cation_efflux"/>
</dbReference>
<evidence type="ECO:0000313" key="11">
    <source>
        <dbReference type="Proteomes" id="UP001183176"/>
    </source>
</evidence>
<feature type="region of interest" description="Disordered" evidence="6">
    <location>
        <begin position="310"/>
        <end position="336"/>
    </location>
</feature>
<feature type="domain" description="Cation efflux protein cytoplasmic" evidence="9">
    <location>
        <begin position="229"/>
        <end position="298"/>
    </location>
</feature>
<gene>
    <name evidence="10" type="ORF">RM423_23070</name>
</gene>
<evidence type="ECO:0000259" key="9">
    <source>
        <dbReference type="Pfam" id="PF16916"/>
    </source>
</evidence>
<keyword evidence="11" id="KW-1185">Reference proteome</keyword>
<dbReference type="InterPro" id="IPR040177">
    <property type="entry name" value="SLC30A9"/>
</dbReference>
<protein>
    <submittedName>
        <fullName evidence="10">Cation diffusion facilitator family transporter</fullName>
    </submittedName>
</protein>
<feature type="domain" description="Cation efflux protein transmembrane" evidence="8">
    <location>
        <begin position="11"/>
        <end position="221"/>
    </location>
</feature>
<dbReference type="NCBIfam" id="TIGR01297">
    <property type="entry name" value="CDF"/>
    <property type="match status" value="1"/>
</dbReference>
<dbReference type="EMBL" id="JAVREH010000081">
    <property type="protein sequence ID" value="MDT0264254.1"/>
    <property type="molecule type" value="Genomic_DNA"/>
</dbReference>
<accession>A0ABU2JH16</accession>
<evidence type="ECO:0000256" key="4">
    <source>
        <dbReference type="ARBA" id="ARBA00022989"/>
    </source>
</evidence>
<comment type="caution">
    <text evidence="10">The sequence shown here is derived from an EMBL/GenBank/DDBJ whole genome shotgun (WGS) entry which is preliminary data.</text>
</comment>